<comment type="function">
    <text evidence="10">Acts as a component of the essential kinetochore-associated NDC80 complex, which is required for chromosome segregation and spindle checkpoint activity.</text>
</comment>
<evidence type="ECO:0000313" key="15">
    <source>
        <dbReference type="Proteomes" id="UP001200034"/>
    </source>
</evidence>
<evidence type="ECO:0000256" key="2">
    <source>
        <dbReference type="ARBA" id="ARBA00022454"/>
    </source>
</evidence>
<evidence type="ECO:0000259" key="13">
    <source>
        <dbReference type="Pfam" id="PF03801"/>
    </source>
</evidence>
<accession>A0AAD4KAL0</accession>
<sequence>QPRLTQYSPSCNTQRSNSNLSSATPLRHRQASSVERAVPLHKDKKWVQEQSQLIAEYLDEMIQSHPLQGFSKDYFSRGAISLRQMTMKQFVSIVKFFFQFVFGSRVNVGSNHVEDITNALHKIKYPHQVNKSWLMTPTTPSSFGHVIVMFDFLKDLAPPSAKEDGETGECEEFPFMETNDLHDSSTDRSLSHLHANATVTNIVLSEETNHLLFASAAQSFGVWDTQSWDEYAALKRHASERIIKCLTDLSDVEALDAELVRQKSERKELDEQLQRPGDNKREQLLQLRGQEQQLQQELQTIHNNTQEHMEKMAQASALHTENAERIKAQRKELQLLQREVDEQRYTAEQLQSLKILLSDLKNEERFYKRQMSEFAERGNNQQVQLSRAKKQLLDKVEKFNSHAQNIGLDSDVCSASKNDEMKLVLPFPPQQADIEARIRRLIQLSTLLVQRQEQYTKRCRQLEQLNTKLMQSNVKLESELSELNSLIEAYDLQCNRLAATQKNKMAMLAQHQQQLIEHKLELSTQLEQQHQAQEELRQLLQAKRQENEEFLSVAELRQKERLILQNAFLNEQKAIMAQAEAKLEVVKAKVAENSIKLGNLQLEMERMQPLSLVDELYAAINK</sequence>
<gene>
    <name evidence="14" type="ORF">KR093_006903</name>
</gene>
<organism evidence="14 15">
    <name type="scientific">Drosophila rubida</name>
    <dbReference type="NCBI Taxonomy" id="30044"/>
    <lineage>
        <taxon>Eukaryota</taxon>
        <taxon>Metazoa</taxon>
        <taxon>Ecdysozoa</taxon>
        <taxon>Arthropoda</taxon>
        <taxon>Hexapoda</taxon>
        <taxon>Insecta</taxon>
        <taxon>Pterygota</taxon>
        <taxon>Neoptera</taxon>
        <taxon>Endopterygota</taxon>
        <taxon>Diptera</taxon>
        <taxon>Brachycera</taxon>
        <taxon>Muscomorpha</taxon>
        <taxon>Ephydroidea</taxon>
        <taxon>Drosophilidae</taxon>
        <taxon>Drosophila</taxon>
    </lineage>
</organism>
<dbReference type="Gene3D" id="1.10.418.30">
    <property type="entry name" value="Ncd80 complex, Ncd80 subunit"/>
    <property type="match status" value="1"/>
</dbReference>
<dbReference type="Proteomes" id="UP001200034">
    <property type="component" value="Unassembled WGS sequence"/>
</dbReference>
<feature type="domain" description="Kinetochore protein Ndc80 CH" evidence="13">
    <location>
        <begin position="17"/>
        <end position="156"/>
    </location>
</feature>
<keyword evidence="8 10" id="KW-0131">Cell cycle</keyword>
<evidence type="ECO:0000256" key="11">
    <source>
        <dbReference type="SAM" id="Coils"/>
    </source>
</evidence>
<comment type="subunit">
    <text evidence="10">Component of the NDC80 complex.</text>
</comment>
<dbReference type="EMBL" id="JAJJHW010000095">
    <property type="protein sequence ID" value="KAH8387406.1"/>
    <property type="molecule type" value="Genomic_DNA"/>
</dbReference>
<evidence type="ECO:0000256" key="6">
    <source>
        <dbReference type="ARBA" id="ARBA00023054"/>
    </source>
</evidence>
<dbReference type="PANTHER" id="PTHR10643:SF2">
    <property type="entry name" value="KINETOCHORE PROTEIN NDC80 HOMOLOG"/>
    <property type="match status" value="1"/>
</dbReference>
<dbReference type="InterPro" id="IPR005550">
    <property type="entry name" value="Kinetochore_Ndc80"/>
</dbReference>
<dbReference type="AlphaFoldDB" id="A0AAD4KAL0"/>
<dbReference type="Pfam" id="PF03801">
    <property type="entry name" value="Ndc80_HEC"/>
    <property type="match status" value="1"/>
</dbReference>
<evidence type="ECO:0000256" key="12">
    <source>
        <dbReference type="SAM" id="MobiDB-lite"/>
    </source>
</evidence>
<protein>
    <recommendedName>
        <fullName evidence="10">Kinetochore protein NDC80</fullName>
    </recommendedName>
</protein>
<evidence type="ECO:0000256" key="8">
    <source>
        <dbReference type="ARBA" id="ARBA00023306"/>
    </source>
</evidence>
<keyword evidence="3 10" id="KW-0132">Cell division</keyword>
<dbReference type="GO" id="GO:0031262">
    <property type="term" value="C:Ndc80 complex"/>
    <property type="evidence" value="ECO:0007669"/>
    <property type="project" value="UniProtKB-UniRule"/>
</dbReference>
<keyword evidence="5 10" id="KW-0995">Kinetochore</keyword>
<proteinExistence type="inferred from homology"/>
<dbReference type="InterPro" id="IPR055260">
    <property type="entry name" value="Ndc80_CH"/>
</dbReference>
<dbReference type="PANTHER" id="PTHR10643">
    <property type="entry name" value="KINETOCHORE PROTEIN NDC80"/>
    <property type="match status" value="1"/>
</dbReference>
<name>A0AAD4KAL0_9MUSC</name>
<keyword evidence="15" id="KW-1185">Reference proteome</keyword>
<keyword evidence="7 10" id="KW-0539">Nucleus</keyword>
<evidence type="ECO:0000256" key="1">
    <source>
        <dbReference type="ARBA" id="ARBA00007050"/>
    </source>
</evidence>
<feature type="region of interest" description="Disordered" evidence="12">
    <location>
        <begin position="1"/>
        <end position="36"/>
    </location>
</feature>
<feature type="compositionally biased region" description="Polar residues" evidence="12">
    <location>
        <begin position="1"/>
        <end position="24"/>
    </location>
</feature>
<feature type="non-terminal residue" evidence="14">
    <location>
        <position position="1"/>
    </location>
</feature>
<dbReference type="InterPro" id="IPR038273">
    <property type="entry name" value="Ndc80_sf"/>
</dbReference>
<evidence type="ECO:0000256" key="3">
    <source>
        <dbReference type="ARBA" id="ARBA00022618"/>
    </source>
</evidence>
<comment type="subcellular location">
    <subcellularLocation>
        <location evidence="10">Chromosome</location>
        <location evidence="10">Centromere</location>
        <location evidence="10">Kinetochore</location>
    </subcellularLocation>
    <subcellularLocation>
        <location evidence="10">Nucleus</location>
    </subcellularLocation>
</comment>
<keyword evidence="6 11" id="KW-0175">Coiled coil</keyword>
<evidence type="ECO:0000256" key="7">
    <source>
        <dbReference type="ARBA" id="ARBA00023242"/>
    </source>
</evidence>
<keyword evidence="4 10" id="KW-0498">Mitosis</keyword>
<dbReference type="GO" id="GO:0051315">
    <property type="term" value="P:attachment of mitotic spindle microtubules to kinetochore"/>
    <property type="evidence" value="ECO:0007669"/>
    <property type="project" value="UniProtKB-UniRule"/>
</dbReference>
<feature type="coiled-coil region" evidence="11">
    <location>
        <begin position="252"/>
        <end position="377"/>
    </location>
</feature>
<dbReference type="GO" id="GO:0005634">
    <property type="term" value="C:nucleus"/>
    <property type="evidence" value="ECO:0007669"/>
    <property type="project" value="UniProtKB-SubCell"/>
</dbReference>
<evidence type="ECO:0000256" key="5">
    <source>
        <dbReference type="ARBA" id="ARBA00022838"/>
    </source>
</evidence>
<comment type="similarity">
    <text evidence="1 10">Belongs to the NDC80/HEC1 family.</text>
</comment>
<keyword evidence="9 10" id="KW-0137">Centromere</keyword>
<dbReference type="GO" id="GO:0051301">
    <property type="term" value="P:cell division"/>
    <property type="evidence" value="ECO:0007669"/>
    <property type="project" value="UniProtKB-UniRule"/>
</dbReference>
<evidence type="ECO:0000256" key="10">
    <source>
        <dbReference type="RuleBase" id="RU368072"/>
    </source>
</evidence>
<keyword evidence="2 10" id="KW-0158">Chromosome</keyword>
<reference evidence="14" key="1">
    <citation type="journal article" date="2021" name="Mol. Ecol. Resour.">
        <title>Phylogenomic analyses of the genus Drosophila reveals genomic signals of climate adaptation.</title>
        <authorList>
            <person name="Li F."/>
            <person name="Rane R.V."/>
            <person name="Luria V."/>
            <person name="Xiong Z."/>
            <person name="Chen J."/>
            <person name="Li Z."/>
            <person name="Catullo R.A."/>
            <person name="Griffin P.C."/>
            <person name="Schiffer M."/>
            <person name="Pearce S."/>
            <person name="Lee S.F."/>
            <person name="McElroy K."/>
            <person name="Stocker A."/>
            <person name="Shirriffs J."/>
            <person name="Cockerell F."/>
            <person name="Coppin C."/>
            <person name="Sgro C.M."/>
            <person name="Karger A."/>
            <person name="Cain J.W."/>
            <person name="Weber J.A."/>
            <person name="Santpere G."/>
            <person name="Kirschner M.W."/>
            <person name="Hoffmann A.A."/>
            <person name="Oakeshott J.G."/>
            <person name="Zhang G."/>
        </authorList>
    </citation>
    <scope>NUCLEOTIDE SEQUENCE</scope>
    <source>
        <strain evidence="14">BGI-SZ-2011g</strain>
    </source>
</reference>
<evidence type="ECO:0000256" key="4">
    <source>
        <dbReference type="ARBA" id="ARBA00022776"/>
    </source>
</evidence>
<comment type="caution">
    <text evidence="14">The sequence shown here is derived from an EMBL/GenBank/DDBJ whole genome shotgun (WGS) entry which is preliminary data.</text>
</comment>
<feature type="non-terminal residue" evidence="14">
    <location>
        <position position="622"/>
    </location>
</feature>
<evidence type="ECO:0000313" key="14">
    <source>
        <dbReference type="EMBL" id="KAH8387406.1"/>
    </source>
</evidence>
<feature type="coiled-coil region" evidence="11">
    <location>
        <begin position="459"/>
        <end position="589"/>
    </location>
</feature>
<evidence type="ECO:0000256" key="9">
    <source>
        <dbReference type="ARBA" id="ARBA00023328"/>
    </source>
</evidence>